<reference evidence="1" key="1">
    <citation type="submission" date="2025-08" db="UniProtKB">
        <authorList>
            <consortium name="Ensembl"/>
        </authorList>
    </citation>
    <scope>IDENTIFICATION</scope>
</reference>
<dbReference type="GeneTree" id="ENSGT00390000016042"/>
<dbReference type="Ensembl" id="ENSPCOT00000032052.1">
    <property type="protein sequence ID" value="ENSPCOP00000021388.1"/>
    <property type="gene ID" value="ENSPCOG00000022717.1"/>
</dbReference>
<protein>
    <submittedName>
        <fullName evidence="1">Transmembrane protein 254</fullName>
    </submittedName>
</protein>
<evidence type="ECO:0000313" key="1">
    <source>
        <dbReference type="Ensembl" id="ENSPCOP00000021388.1"/>
    </source>
</evidence>
<gene>
    <name evidence="1" type="primary">TMEM254</name>
</gene>
<evidence type="ECO:0000313" key="2">
    <source>
        <dbReference type="Proteomes" id="UP000233160"/>
    </source>
</evidence>
<proteinExistence type="predicted"/>
<keyword evidence="2" id="KW-1185">Reference proteome</keyword>
<accession>A0A2K6G5A6</accession>
<dbReference type="AlphaFoldDB" id="A0A2K6G5A6"/>
<organism evidence="1 2">
    <name type="scientific">Propithecus coquereli</name>
    <name type="common">Coquerel's sifaka</name>
    <name type="synonym">Propithecus verreauxi coquereli</name>
    <dbReference type="NCBI Taxonomy" id="379532"/>
    <lineage>
        <taxon>Eukaryota</taxon>
        <taxon>Metazoa</taxon>
        <taxon>Chordata</taxon>
        <taxon>Craniata</taxon>
        <taxon>Vertebrata</taxon>
        <taxon>Euteleostomi</taxon>
        <taxon>Mammalia</taxon>
        <taxon>Eutheria</taxon>
        <taxon>Euarchontoglires</taxon>
        <taxon>Primates</taxon>
        <taxon>Strepsirrhini</taxon>
        <taxon>Lemuriformes</taxon>
        <taxon>Indriidae</taxon>
        <taxon>Propithecus</taxon>
    </lineage>
</organism>
<dbReference type="Proteomes" id="UP000233160">
    <property type="component" value="Unassembled WGS sequence"/>
</dbReference>
<name>A0A2K6G5A6_PROCO</name>
<reference evidence="1" key="2">
    <citation type="submission" date="2025-09" db="UniProtKB">
        <authorList>
            <consortium name="Ensembl"/>
        </authorList>
    </citation>
    <scope>IDENTIFICATION</scope>
</reference>
<sequence length="83" mass="8681">MATAAGGAAYFQRGSLLWFTVIILSFGYYTKNGGPDDCSEFLCGLSSGLRVSLTRASGPWAPSRSIWLTTITPSCAMGIGLPG</sequence>